<sequence length="373" mass="39578">MPDQTRPDPALVQAQALAQAQGAVQAQLDKHATQLENRKSENSMDALVEEVIGLRAANERLTEQVADLSVQFAQFKAGARSEQPQQPKSASQQTAPSPSPSDAHMRQVIDAVWRMMDGRLAGLEARLPPAPIVRPPLTASQPKPASVPRQFPISGGRVPATTPAVAPKAKKAARSNKTAQNVGRAPAGAETMPGPSLSASQNDGWTEIKRGKKPSGRKMTTTASQHQAVNMSTKKTRKLQPPKSAAVVVTILPEAASKGLSYAAVFKKARDTLASEFGGVGARLRLAQTGARVLEFPGAEGAKTESDGVRVARPTKCAELRISGLDDSVSVDHVRVAIQSRTGCVGCLGQYKSRHHSPWSGGPWRSIASKLNQ</sequence>
<evidence type="ECO:0000313" key="2">
    <source>
        <dbReference type="EMBL" id="VVD01635.1"/>
    </source>
</evidence>
<feature type="compositionally biased region" description="Low complexity" evidence="1">
    <location>
        <begin position="158"/>
        <end position="167"/>
    </location>
</feature>
<dbReference type="EMBL" id="FZQP02005466">
    <property type="protein sequence ID" value="VVD01635.1"/>
    <property type="molecule type" value="Genomic_DNA"/>
</dbReference>
<feature type="compositionally biased region" description="Polar residues" evidence="1">
    <location>
        <begin position="218"/>
        <end position="233"/>
    </location>
</feature>
<feature type="compositionally biased region" description="Low complexity" evidence="1">
    <location>
        <begin position="83"/>
        <end position="96"/>
    </location>
</feature>
<keyword evidence="3" id="KW-1185">Reference proteome</keyword>
<dbReference type="Proteomes" id="UP000324832">
    <property type="component" value="Unassembled WGS sequence"/>
</dbReference>
<gene>
    <name evidence="2" type="ORF">LSINAPIS_LOCUS12008</name>
</gene>
<evidence type="ECO:0000256" key="1">
    <source>
        <dbReference type="SAM" id="MobiDB-lite"/>
    </source>
</evidence>
<protein>
    <submittedName>
        <fullName evidence="2">Uncharacterized protein</fullName>
    </submittedName>
</protein>
<feature type="region of interest" description="Disordered" evidence="1">
    <location>
        <begin position="77"/>
        <end position="103"/>
    </location>
</feature>
<feature type="region of interest" description="Disordered" evidence="1">
    <location>
        <begin position="134"/>
        <end position="240"/>
    </location>
</feature>
<name>A0A5E4QUI6_9NEOP</name>
<reference evidence="2 3" key="1">
    <citation type="submission" date="2017-07" db="EMBL/GenBank/DDBJ databases">
        <authorList>
            <person name="Talla V."/>
            <person name="Backstrom N."/>
        </authorList>
    </citation>
    <scope>NUCLEOTIDE SEQUENCE [LARGE SCALE GENOMIC DNA]</scope>
</reference>
<proteinExistence type="predicted"/>
<evidence type="ECO:0000313" key="3">
    <source>
        <dbReference type="Proteomes" id="UP000324832"/>
    </source>
</evidence>
<dbReference type="AlphaFoldDB" id="A0A5E4QUI6"/>
<accession>A0A5E4QUI6</accession>
<organism evidence="2 3">
    <name type="scientific">Leptidea sinapis</name>
    <dbReference type="NCBI Taxonomy" id="189913"/>
    <lineage>
        <taxon>Eukaryota</taxon>
        <taxon>Metazoa</taxon>
        <taxon>Ecdysozoa</taxon>
        <taxon>Arthropoda</taxon>
        <taxon>Hexapoda</taxon>
        <taxon>Insecta</taxon>
        <taxon>Pterygota</taxon>
        <taxon>Neoptera</taxon>
        <taxon>Endopterygota</taxon>
        <taxon>Lepidoptera</taxon>
        <taxon>Glossata</taxon>
        <taxon>Ditrysia</taxon>
        <taxon>Papilionoidea</taxon>
        <taxon>Pieridae</taxon>
        <taxon>Dismorphiinae</taxon>
        <taxon>Leptidea</taxon>
    </lineage>
</organism>